<dbReference type="SUPFAM" id="SSF53328">
    <property type="entry name" value="Formyltransferase"/>
    <property type="match status" value="1"/>
</dbReference>
<dbReference type="EMBL" id="VUOE01000002">
    <property type="protein sequence ID" value="KAA2216538.1"/>
    <property type="molecule type" value="Genomic_DNA"/>
</dbReference>
<protein>
    <submittedName>
        <fullName evidence="1">Uncharacterized protein</fullName>
    </submittedName>
</protein>
<evidence type="ECO:0000313" key="2">
    <source>
        <dbReference type="Proteomes" id="UP000323188"/>
    </source>
</evidence>
<organism evidence="1 2">
    <name type="scientific">Maribacter flavus</name>
    <dbReference type="NCBI Taxonomy" id="1658664"/>
    <lineage>
        <taxon>Bacteria</taxon>
        <taxon>Pseudomonadati</taxon>
        <taxon>Bacteroidota</taxon>
        <taxon>Flavobacteriia</taxon>
        <taxon>Flavobacteriales</taxon>
        <taxon>Flavobacteriaceae</taxon>
        <taxon>Maribacter</taxon>
    </lineage>
</organism>
<evidence type="ECO:0000313" key="1">
    <source>
        <dbReference type="EMBL" id="KAA2216538.1"/>
    </source>
</evidence>
<accession>A0A5B2TRP7</accession>
<gene>
    <name evidence="1" type="ORF">F0361_11070</name>
</gene>
<comment type="caution">
    <text evidence="1">The sequence shown here is derived from an EMBL/GenBank/DDBJ whole genome shotgun (WGS) entry which is preliminary data.</text>
</comment>
<sequence>MRTIHLGRLRGKLPDFCTTYLLETFLALKDVRFFNEYLWVIGSGELSERASDYFYNNLDKSGHYSYCYDQNLKYCLSLDSDLAQVSKEDFKDKYIALIGSPFHFFYAFKALKRLGVCVDVLNIKYHPNRVLKHLFNNTLVSMVYRWFFGRANYFEINIPNKRFLKSIRTPKTYDMGFHKLGFIIHQNLIDQFPEGLINDHWGALPLFKGRSTLDYSKLFGANMIVTNHLISPKIDSGSILCYTLISANRLKRDIYLGLGKRIVKSLSLLASGTVKSVDNTKGKMFYEMHPWLLARTREITNKVKVN</sequence>
<dbReference type="InterPro" id="IPR036477">
    <property type="entry name" value="Formyl_transf_N_sf"/>
</dbReference>
<proteinExistence type="predicted"/>
<dbReference type="AlphaFoldDB" id="A0A5B2TRP7"/>
<name>A0A5B2TRP7_9FLAO</name>
<dbReference type="Proteomes" id="UP000323188">
    <property type="component" value="Unassembled WGS sequence"/>
</dbReference>
<dbReference type="Gene3D" id="3.40.50.170">
    <property type="entry name" value="Formyl transferase, N-terminal domain"/>
    <property type="match status" value="1"/>
</dbReference>
<reference evidence="1 2" key="1">
    <citation type="submission" date="2019-09" db="EMBL/GenBank/DDBJ databases">
        <authorList>
            <person name="Khan S.A."/>
            <person name="Jeon C.O."/>
            <person name="Chun B.H."/>
            <person name="Jeong S.E."/>
        </authorList>
    </citation>
    <scope>NUCLEOTIDE SEQUENCE [LARGE SCALE GENOMIC DNA]</scope>
    <source>
        <strain evidence="1 2">KCTC 42508</strain>
    </source>
</reference>